<keyword evidence="2" id="KW-1185">Reference proteome</keyword>
<reference evidence="2" key="1">
    <citation type="journal article" date="2023" name="Nat. Plants">
        <title>Single-cell RNA sequencing provides a high-resolution roadmap for understanding the multicellular compartmentation of specialized metabolism.</title>
        <authorList>
            <person name="Sun S."/>
            <person name="Shen X."/>
            <person name="Li Y."/>
            <person name="Li Y."/>
            <person name="Wang S."/>
            <person name="Li R."/>
            <person name="Zhang H."/>
            <person name="Shen G."/>
            <person name="Guo B."/>
            <person name="Wei J."/>
            <person name="Xu J."/>
            <person name="St-Pierre B."/>
            <person name="Chen S."/>
            <person name="Sun C."/>
        </authorList>
    </citation>
    <scope>NUCLEOTIDE SEQUENCE [LARGE SCALE GENOMIC DNA]</scope>
</reference>
<sequence>MNSGFGGATRETSSSAVQDRNSTSNSIPKPFFSFSIIQFELENPTKRALGRLYSIFTIQSYFIEDLIARYVNSADAGMKSMEEIQRSQTASMHNMESQIDGLPNTTERILEKQAKTVIVLRAKELKITTPIFVDEEEEIDLVSEGPRYCWNP</sequence>
<dbReference type="EMBL" id="CM044708">
    <property type="protein sequence ID" value="KAI5650336.1"/>
    <property type="molecule type" value="Genomic_DNA"/>
</dbReference>
<protein>
    <submittedName>
        <fullName evidence="1">Uncharacterized protein</fullName>
    </submittedName>
</protein>
<comment type="caution">
    <text evidence="1">The sequence shown here is derived from an EMBL/GenBank/DDBJ whole genome shotgun (WGS) entry which is preliminary data.</text>
</comment>
<evidence type="ECO:0000313" key="2">
    <source>
        <dbReference type="Proteomes" id="UP001060085"/>
    </source>
</evidence>
<proteinExistence type="predicted"/>
<evidence type="ECO:0000313" key="1">
    <source>
        <dbReference type="EMBL" id="KAI5650336.1"/>
    </source>
</evidence>
<gene>
    <name evidence="1" type="ORF">M9H77_36341</name>
</gene>
<dbReference type="Proteomes" id="UP001060085">
    <property type="component" value="Linkage Group LG08"/>
</dbReference>
<accession>A0ACB9ZU48</accession>
<name>A0ACB9ZU48_CATRO</name>
<organism evidence="1 2">
    <name type="scientific">Catharanthus roseus</name>
    <name type="common">Madagascar periwinkle</name>
    <name type="synonym">Vinca rosea</name>
    <dbReference type="NCBI Taxonomy" id="4058"/>
    <lineage>
        <taxon>Eukaryota</taxon>
        <taxon>Viridiplantae</taxon>
        <taxon>Streptophyta</taxon>
        <taxon>Embryophyta</taxon>
        <taxon>Tracheophyta</taxon>
        <taxon>Spermatophyta</taxon>
        <taxon>Magnoliopsida</taxon>
        <taxon>eudicotyledons</taxon>
        <taxon>Gunneridae</taxon>
        <taxon>Pentapetalae</taxon>
        <taxon>asterids</taxon>
        <taxon>lamiids</taxon>
        <taxon>Gentianales</taxon>
        <taxon>Apocynaceae</taxon>
        <taxon>Rauvolfioideae</taxon>
        <taxon>Vinceae</taxon>
        <taxon>Catharanthinae</taxon>
        <taxon>Catharanthus</taxon>
    </lineage>
</organism>